<organism evidence="2 3">
    <name type="scientific">Limnoraphis robusta CS-951</name>
    <dbReference type="NCBI Taxonomy" id="1637645"/>
    <lineage>
        <taxon>Bacteria</taxon>
        <taxon>Bacillati</taxon>
        <taxon>Cyanobacteriota</taxon>
        <taxon>Cyanophyceae</taxon>
        <taxon>Oscillatoriophycideae</taxon>
        <taxon>Oscillatoriales</taxon>
        <taxon>Sirenicapillariaceae</taxon>
        <taxon>Limnoraphis</taxon>
    </lineage>
</organism>
<protein>
    <recommendedName>
        <fullName evidence="1">DUF362 domain-containing protein</fullName>
    </recommendedName>
</protein>
<proteinExistence type="predicted"/>
<dbReference type="AlphaFoldDB" id="A0A0F5YAP4"/>
<feature type="domain" description="DUF362" evidence="1">
    <location>
        <begin position="28"/>
        <end position="240"/>
    </location>
</feature>
<evidence type="ECO:0000313" key="2">
    <source>
        <dbReference type="EMBL" id="KKD35974.1"/>
    </source>
</evidence>
<dbReference type="OrthoDB" id="494749at2"/>
<dbReference type="EMBL" id="LATL02000119">
    <property type="protein sequence ID" value="KKD35974.1"/>
    <property type="molecule type" value="Genomic_DNA"/>
</dbReference>
<dbReference type="Proteomes" id="UP000033607">
    <property type="component" value="Unassembled WGS sequence"/>
</dbReference>
<evidence type="ECO:0000313" key="3">
    <source>
        <dbReference type="Proteomes" id="UP000033607"/>
    </source>
</evidence>
<accession>A0A0F5YAP4</accession>
<dbReference type="RefSeq" id="WP_046280799.1">
    <property type="nucleotide sequence ID" value="NZ_LATL02000119.1"/>
</dbReference>
<dbReference type="Pfam" id="PF04015">
    <property type="entry name" value="DUF362"/>
    <property type="match status" value="1"/>
</dbReference>
<gene>
    <name evidence="2" type="ORF">WN50_22320</name>
</gene>
<dbReference type="PATRIC" id="fig|1637645.4.peg.2393"/>
<sequence>MIDHCVRVETTDRFVYQPPQTAKQAKRILVKPNLGYPVGPPVTVSRGVLGAVLQGLRQANPSAEILVVEGVCSPVSLHEIINRNGLSDLFIDGVQLLDADQLPLMEYPNLSPQPVRFPSMHAPAILKEVDCRISIGALKRTHLNGEPLISASLKNLYGLFPRSKYKARSPNSRGQLHRPSVPLILQDVYFCIGHLFDGAVVDSDRKFISPDWKPDKGKSIYCGKVFWGDDLINVDREACRIAEEPIPNYLNCIDQLRHQKRIL</sequence>
<name>A0A0F5YAP4_9CYAN</name>
<evidence type="ECO:0000259" key="1">
    <source>
        <dbReference type="Pfam" id="PF04015"/>
    </source>
</evidence>
<reference evidence="2 3" key="1">
    <citation type="submission" date="2015-06" db="EMBL/GenBank/DDBJ databases">
        <title>Draft genome assembly of filamentous brackish cyanobacterium Limnoraphis robusta strain CS-951.</title>
        <authorList>
            <person name="Willis A."/>
            <person name="Parks M."/>
            <person name="Burford M.A."/>
        </authorList>
    </citation>
    <scope>NUCLEOTIDE SEQUENCE [LARGE SCALE GENOMIC DNA]</scope>
    <source>
        <strain evidence="2 3">CS-951</strain>
    </source>
</reference>
<dbReference type="InterPro" id="IPR007160">
    <property type="entry name" value="DUF362"/>
</dbReference>
<comment type="caution">
    <text evidence="2">The sequence shown here is derived from an EMBL/GenBank/DDBJ whole genome shotgun (WGS) entry which is preliminary data.</text>
</comment>